<dbReference type="GO" id="GO:0050660">
    <property type="term" value="F:flavin adenine dinucleotide binding"/>
    <property type="evidence" value="ECO:0007669"/>
    <property type="project" value="TreeGrafter"/>
</dbReference>
<evidence type="ECO:0000256" key="2">
    <source>
        <dbReference type="ARBA" id="ARBA00023052"/>
    </source>
</evidence>
<dbReference type="InterPro" id="IPR012000">
    <property type="entry name" value="Thiamin_PyroP_enz_cen_dom"/>
</dbReference>
<dbReference type="GO" id="GO:0000287">
    <property type="term" value="F:magnesium ion binding"/>
    <property type="evidence" value="ECO:0007669"/>
    <property type="project" value="InterPro"/>
</dbReference>
<comment type="similarity">
    <text evidence="1 3">Belongs to the TPP enzyme family.</text>
</comment>
<evidence type="ECO:0000313" key="7">
    <source>
        <dbReference type="EMBL" id="RRO22746.1"/>
    </source>
</evidence>
<dbReference type="Proteomes" id="UP000256540">
    <property type="component" value="Unassembled WGS sequence"/>
</dbReference>
<dbReference type="SUPFAM" id="SSF52518">
    <property type="entry name" value="Thiamin diphosphate-binding fold (THDP-binding)"/>
    <property type="match status" value="2"/>
</dbReference>
<keyword evidence="2 3" id="KW-0786">Thiamine pyrophosphate</keyword>
<dbReference type="GO" id="GO:0030976">
    <property type="term" value="F:thiamine pyrophosphate binding"/>
    <property type="evidence" value="ECO:0007669"/>
    <property type="project" value="InterPro"/>
</dbReference>
<dbReference type="InterPro" id="IPR029035">
    <property type="entry name" value="DHS-like_NAD/FAD-binding_dom"/>
</dbReference>
<dbReference type="Gene3D" id="3.40.50.970">
    <property type="match status" value="2"/>
</dbReference>
<sequence>MKASDAIAEVLAENNVTYGFELIGGMITHLVDSINLLGKTKLLSVHHEQSASFAAGGVARATFNKELGVALGTSGPGATNLVTGIADCWFDSHPAIFITGQVNTDELKNDRPIRQQGFQELDIISIVKSITKYSHQIKSVDEIIPCLQEAIDISRTGRPGPVLIDIPMNLQRADIPASALDYLKSADSIRNLKNTEEDVDFSLLFKALKKSNRPLFLIGGGAVNEPSFNAWVRCVECLNIPYVCSLKGSEKTYFNKNMFGLIGAYGTRTANYAIQNCDLLVVLGSRLDVRQTGANVSTFSPGAHIIQIDIDAGQLDNRIRNDVKIEASCESFFNAFLHNSFYSFSHEWIKELQKHWDELYTDEYTDWSISPYAIFSLIADKFENIRAQFVADVGNNQMWAAHSLKLGQGQMIHHSGGLGAMGFALPSAIGVHCATKELTVVITGDGGLQLNIQELDVISRESLPILVLVMNNASLGMVRTFQELYFDGRNSSTYWKGYSSKFTEVAKAYGIESHLVSSLDMLDKYLQQYISHPGPMFIEISMYDATECRPRLSFGKPIDQQAPLKVFSK</sequence>
<dbReference type="GO" id="GO:0005948">
    <property type="term" value="C:acetolactate synthase complex"/>
    <property type="evidence" value="ECO:0007669"/>
    <property type="project" value="TreeGrafter"/>
</dbReference>
<dbReference type="Pfam" id="PF00205">
    <property type="entry name" value="TPP_enzyme_M"/>
    <property type="match status" value="1"/>
</dbReference>
<proteinExistence type="inferred from homology"/>
<protein>
    <submittedName>
        <fullName evidence="7">Thiamine pyrophosphate-binding protein</fullName>
    </submittedName>
</protein>
<dbReference type="GO" id="GO:0009097">
    <property type="term" value="P:isoleucine biosynthetic process"/>
    <property type="evidence" value="ECO:0007669"/>
    <property type="project" value="TreeGrafter"/>
</dbReference>
<dbReference type="InterPro" id="IPR011766">
    <property type="entry name" value="TPP_enzyme_TPP-bd"/>
</dbReference>
<evidence type="ECO:0000256" key="3">
    <source>
        <dbReference type="RuleBase" id="RU362132"/>
    </source>
</evidence>
<dbReference type="CDD" id="cd07035">
    <property type="entry name" value="TPP_PYR_POX_like"/>
    <property type="match status" value="1"/>
</dbReference>
<evidence type="ECO:0000256" key="1">
    <source>
        <dbReference type="ARBA" id="ARBA00007812"/>
    </source>
</evidence>
<feature type="domain" description="Thiamine pyrophosphate enzyme central" evidence="4">
    <location>
        <begin position="205"/>
        <end position="334"/>
    </location>
</feature>
<dbReference type="AlphaFoldDB" id="A0AA93ARI4"/>
<dbReference type="GO" id="GO:0009099">
    <property type="term" value="P:L-valine biosynthetic process"/>
    <property type="evidence" value="ECO:0007669"/>
    <property type="project" value="TreeGrafter"/>
</dbReference>
<dbReference type="InterPro" id="IPR029061">
    <property type="entry name" value="THDP-binding"/>
</dbReference>
<name>A0AA93ARI4_9GAMM</name>
<dbReference type="PANTHER" id="PTHR18968:SF142">
    <property type="entry name" value="ACETOLACTATE SYNTHASE"/>
    <property type="match status" value="1"/>
</dbReference>
<reference evidence="7 8" key="1">
    <citation type="submission" date="2018-11" db="EMBL/GenBank/DDBJ databases">
        <title>Draft genome sequences of proposed Pectobacterium aquaticum sp. nov. isolated in France from fresh water.</title>
        <authorList>
            <person name="Pedron J."/>
            <person name="Barny M.A."/>
        </authorList>
    </citation>
    <scope>NUCLEOTIDE SEQUENCE [LARGE SCALE GENOMIC DNA]</scope>
    <source>
        <strain evidence="7 8">A127-S21-F16</strain>
    </source>
</reference>
<evidence type="ECO:0000259" key="5">
    <source>
        <dbReference type="Pfam" id="PF02775"/>
    </source>
</evidence>
<dbReference type="Pfam" id="PF02775">
    <property type="entry name" value="TPP_enzyme_C"/>
    <property type="match status" value="1"/>
</dbReference>
<dbReference type="SUPFAM" id="SSF52467">
    <property type="entry name" value="DHS-like NAD/FAD-binding domain"/>
    <property type="match status" value="1"/>
</dbReference>
<feature type="domain" description="Thiamine pyrophosphate enzyme N-terminal TPP-binding" evidence="6">
    <location>
        <begin position="1"/>
        <end position="125"/>
    </location>
</feature>
<dbReference type="RefSeq" id="WP_116166288.1">
    <property type="nucleotide sequence ID" value="NZ_QHJS02000013.1"/>
</dbReference>
<evidence type="ECO:0000313" key="8">
    <source>
        <dbReference type="Proteomes" id="UP000256540"/>
    </source>
</evidence>
<dbReference type="Gene3D" id="3.40.50.1220">
    <property type="entry name" value="TPP-binding domain"/>
    <property type="match status" value="1"/>
</dbReference>
<evidence type="ECO:0000259" key="6">
    <source>
        <dbReference type="Pfam" id="PF02776"/>
    </source>
</evidence>
<gene>
    <name evidence="7" type="ORF">DMB84_005070</name>
</gene>
<feature type="domain" description="Thiamine pyrophosphate enzyme TPP-binding" evidence="5">
    <location>
        <begin position="392"/>
        <end position="540"/>
    </location>
</feature>
<evidence type="ECO:0000259" key="4">
    <source>
        <dbReference type="Pfam" id="PF00205"/>
    </source>
</evidence>
<dbReference type="InterPro" id="IPR045229">
    <property type="entry name" value="TPP_enz"/>
</dbReference>
<dbReference type="InterPro" id="IPR012001">
    <property type="entry name" value="Thiamin_PyroP_enz_TPP-bd_dom"/>
</dbReference>
<comment type="caution">
    <text evidence="7">The sequence shown here is derived from an EMBL/GenBank/DDBJ whole genome shotgun (WGS) entry which is preliminary data.</text>
</comment>
<dbReference type="EMBL" id="QHJS02000013">
    <property type="protein sequence ID" value="RRO22746.1"/>
    <property type="molecule type" value="Genomic_DNA"/>
</dbReference>
<organism evidence="7 8">
    <name type="scientific">Pectobacterium aquaticum</name>
    <dbReference type="NCBI Taxonomy" id="2204145"/>
    <lineage>
        <taxon>Bacteria</taxon>
        <taxon>Pseudomonadati</taxon>
        <taxon>Pseudomonadota</taxon>
        <taxon>Gammaproteobacteria</taxon>
        <taxon>Enterobacterales</taxon>
        <taxon>Pectobacteriaceae</taxon>
        <taxon>Pectobacterium</taxon>
    </lineage>
</organism>
<dbReference type="GO" id="GO:0003984">
    <property type="term" value="F:acetolactate synthase activity"/>
    <property type="evidence" value="ECO:0007669"/>
    <property type="project" value="TreeGrafter"/>
</dbReference>
<dbReference type="FunFam" id="3.40.50.970:FF:000007">
    <property type="entry name" value="Acetolactate synthase"/>
    <property type="match status" value="1"/>
</dbReference>
<dbReference type="Pfam" id="PF02776">
    <property type="entry name" value="TPP_enzyme_N"/>
    <property type="match status" value="1"/>
</dbReference>
<dbReference type="PANTHER" id="PTHR18968">
    <property type="entry name" value="THIAMINE PYROPHOSPHATE ENZYMES"/>
    <property type="match status" value="1"/>
</dbReference>
<accession>A0AA93ARI4</accession>